<dbReference type="Proteomes" id="UP000301309">
    <property type="component" value="Unassembled WGS sequence"/>
</dbReference>
<proteinExistence type="predicted"/>
<accession>A0A4D4KTS0</accession>
<feature type="compositionally biased region" description="Low complexity" evidence="1">
    <location>
        <begin position="64"/>
        <end position="76"/>
    </location>
</feature>
<comment type="caution">
    <text evidence="2">The sequence shown here is derived from an EMBL/GenBank/DDBJ whole genome shotgun (WGS) entry which is preliminary data.</text>
</comment>
<dbReference type="AlphaFoldDB" id="A0A4D4KTS0"/>
<evidence type="ECO:0000313" key="2">
    <source>
        <dbReference type="EMBL" id="GDY49857.1"/>
    </source>
</evidence>
<evidence type="ECO:0000313" key="3">
    <source>
        <dbReference type="Proteomes" id="UP000301309"/>
    </source>
</evidence>
<keyword evidence="3" id="KW-1185">Reference proteome</keyword>
<gene>
    <name evidence="2" type="ORF">SVIO_004800</name>
</gene>
<dbReference type="EMBL" id="BJHW01000001">
    <property type="protein sequence ID" value="GDY49857.1"/>
    <property type="molecule type" value="Genomic_DNA"/>
</dbReference>
<feature type="region of interest" description="Disordered" evidence="1">
    <location>
        <begin position="43"/>
        <end position="102"/>
    </location>
</feature>
<reference evidence="2 3" key="1">
    <citation type="journal article" date="2020" name="Int. J. Syst. Evol. Microbiol.">
        <title>Reclassification of Streptomyces castelarensis and Streptomyces sporoclivatus as later heterotypic synonyms of Streptomyces antimycoticus.</title>
        <authorList>
            <person name="Komaki H."/>
            <person name="Tamura T."/>
        </authorList>
    </citation>
    <scope>NUCLEOTIDE SEQUENCE [LARGE SCALE GENOMIC DNA]</scope>
    <source>
        <strain evidence="2 3">NBRC 13459</strain>
    </source>
</reference>
<organism evidence="2 3">
    <name type="scientific">Streptomyces violaceusniger</name>
    <dbReference type="NCBI Taxonomy" id="68280"/>
    <lineage>
        <taxon>Bacteria</taxon>
        <taxon>Bacillati</taxon>
        <taxon>Actinomycetota</taxon>
        <taxon>Actinomycetes</taxon>
        <taxon>Kitasatosporales</taxon>
        <taxon>Streptomycetaceae</taxon>
        <taxon>Streptomyces</taxon>
        <taxon>Streptomyces violaceusniger group</taxon>
    </lineage>
</organism>
<sequence>MARTVAGSGGRQRAGRLLGRPGAVEERLADGVRAFPVSQRWVARDSSMASGTGAERDFRATTTASRSAGSGVVASGTPKTSTVRREAGRSSVGLDGDGMPCQ</sequence>
<protein>
    <submittedName>
        <fullName evidence="2">Uncharacterized protein</fullName>
    </submittedName>
</protein>
<evidence type="ECO:0000256" key="1">
    <source>
        <dbReference type="SAM" id="MobiDB-lite"/>
    </source>
</evidence>
<name>A0A4D4KTS0_STRVO</name>